<feature type="compositionally biased region" description="Polar residues" evidence="1">
    <location>
        <begin position="1"/>
        <end position="11"/>
    </location>
</feature>
<name>A0A3S1GZ45_ELYCH</name>
<dbReference type="EMBL" id="RQTK01001858">
    <property type="protein sequence ID" value="RUS69027.1"/>
    <property type="molecule type" value="Genomic_DNA"/>
</dbReference>
<proteinExistence type="predicted"/>
<protein>
    <submittedName>
        <fullName evidence="2">Uncharacterized protein</fullName>
    </submittedName>
</protein>
<reference evidence="2 3" key="1">
    <citation type="submission" date="2019-01" db="EMBL/GenBank/DDBJ databases">
        <title>A draft genome assembly of the solar-powered sea slug Elysia chlorotica.</title>
        <authorList>
            <person name="Cai H."/>
            <person name="Li Q."/>
            <person name="Fang X."/>
            <person name="Li J."/>
            <person name="Curtis N.E."/>
            <person name="Altenburger A."/>
            <person name="Shibata T."/>
            <person name="Feng M."/>
            <person name="Maeda T."/>
            <person name="Schwartz J.A."/>
            <person name="Shigenobu S."/>
            <person name="Lundholm N."/>
            <person name="Nishiyama T."/>
            <person name="Yang H."/>
            <person name="Hasebe M."/>
            <person name="Li S."/>
            <person name="Pierce S.K."/>
            <person name="Wang J."/>
        </authorList>
    </citation>
    <scope>NUCLEOTIDE SEQUENCE [LARGE SCALE GENOMIC DNA]</scope>
    <source>
        <strain evidence="2">EC2010</strain>
        <tissue evidence="2">Whole organism of an adult</tissue>
    </source>
</reference>
<dbReference type="Proteomes" id="UP000271974">
    <property type="component" value="Unassembled WGS sequence"/>
</dbReference>
<evidence type="ECO:0000256" key="1">
    <source>
        <dbReference type="SAM" id="MobiDB-lite"/>
    </source>
</evidence>
<comment type="caution">
    <text evidence="2">The sequence shown here is derived from an EMBL/GenBank/DDBJ whole genome shotgun (WGS) entry which is preliminary data.</text>
</comment>
<accession>A0A3S1GZ45</accession>
<keyword evidence="3" id="KW-1185">Reference proteome</keyword>
<feature type="compositionally biased region" description="Basic and acidic residues" evidence="1">
    <location>
        <begin position="29"/>
        <end position="41"/>
    </location>
</feature>
<evidence type="ECO:0000313" key="3">
    <source>
        <dbReference type="Proteomes" id="UP000271974"/>
    </source>
</evidence>
<dbReference type="AlphaFoldDB" id="A0A3S1GZ45"/>
<sequence length="495" mass="55315">MLPERSQTAASESAFGPSFEESDGSGICGDDKARSPSPVADRRCSFDPPFICSTIFNDEIPAVIHVNVQVAHWIINAKERLGAKVHGRSLVRTVEKKKCVAASGYKKVVPDEMLPTANSINLNLHGHDLLLITTLINIEKNTRSCSVDRSLHVKVWHMRSSTNSLQHGLLNTNNYRWNLIEKRPDVFRKLDRFPAVVADNLGIVHREAVLVDEKNFPEQSVKKLGELIGSVGEIDGELAATVYAEEAHRSREIMDNHVLAIIKLAHFTGSRLDTSQLTYDRMLVAQNPKMALAEFADKSKFAAENKGKTSKKIKIVNKKLNRAEFISRMNAKHADLLVDPFNNNTRGKWSLLDQMHHSPDALFYSPLSLSLLNTVKAKYAVGYESFVGAVQDMIEEIELKIDTLLCPADAPNDIAWHPLVKQENIKENASETFDETDGKSVQSSSRRTMEDRLSMSKSPLILRMIGLPKKDPVVGDITMVHVLNELLKRKTNEPV</sequence>
<evidence type="ECO:0000313" key="2">
    <source>
        <dbReference type="EMBL" id="RUS69027.1"/>
    </source>
</evidence>
<feature type="region of interest" description="Disordered" evidence="1">
    <location>
        <begin position="427"/>
        <end position="452"/>
    </location>
</feature>
<gene>
    <name evidence="2" type="ORF">EGW08_023200</name>
</gene>
<feature type="region of interest" description="Disordered" evidence="1">
    <location>
        <begin position="1"/>
        <end position="41"/>
    </location>
</feature>
<organism evidence="2 3">
    <name type="scientific">Elysia chlorotica</name>
    <name type="common">Eastern emerald elysia</name>
    <name type="synonym">Sea slug</name>
    <dbReference type="NCBI Taxonomy" id="188477"/>
    <lineage>
        <taxon>Eukaryota</taxon>
        <taxon>Metazoa</taxon>
        <taxon>Spiralia</taxon>
        <taxon>Lophotrochozoa</taxon>
        <taxon>Mollusca</taxon>
        <taxon>Gastropoda</taxon>
        <taxon>Heterobranchia</taxon>
        <taxon>Euthyneura</taxon>
        <taxon>Panpulmonata</taxon>
        <taxon>Sacoglossa</taxon>
        <taxon>Placobranchoidea</taxon>
        <taxon>Plakobranchidae</taxon>
        <taxon>Elysia</taxon>
    </lineage>
</organism>